<feature type="region of interest" description="Disordered" evidence="1">
    <location>
        <begin position="41"/>
        <end position="61"/>
    </location>
</feature>
<proteinExistence type="predicted"/>
<sequence length="108" mass="11619">MTNIEKFDEIASKLLSYLGATFPIPSNVGLGSLRLKESAKGTFDPVTETTTGGEPETEDEKYFTPTVAWLEQAGYIQKSKAGHHHGLVLTEKGLDLLGIAPSALTRQG</sequence>
<reference evidence="2 3" key="2">
    <citation type="submission" date="2018-03" db="EMBL/GenBank/DDBJ databases">
        <title>Draft genome of Pseudomonas putida strain KH-18-2.</title>
        <authorList>
            <person name="Yoshizawa S."/>
            <person name="Khan N.H."/>
            <person name="Nishimura M."/>
            <person name="Chiura H.X."/>
            <person name="Ogura Y."/>
            <person name="Hayashi T."/>
            <person name="Kogure K."/>
        </authorList>
    </citation>
    <scope>NUCLEOTIDE SEQUENCE [LARGE SCALE GENOMIC DNA]</scope>
    <source>
        <strain evidence="2 3">KH-18-2</strain>
    </source>
</reference>
<evidence type="ECO:0008006" key="4">
    <source>
        <dbReference type="Google" id="ProtNLM"/>
    </source>
</evidence>
<dbReference type="AlphaFoldDB" id="A0A2S3WR49"/>
<dbReference type="EMBL" id="MING01000083">
    <property type="protein sequence ID" value="POG03484.1"/>
    <property type="molecule type" value="Genomic_DNA"/>
</dbReference>
<evidence type="ECO:0000313" key="3">
    <source>
        <dbReference type="Proteomes" id="UP000237378"/>
    </source>
</evidence>
<dbReference type="RefSeq" id="WP_103469961.1">
    <property type="nucleotide sequence ID" value="NZ_MING01000083.1"/>
</dbReference>
<gene>
    <name evidence="2" type="ORF">BGP82_19630</name>
</gene>
<organism evidence="2 3">
    <name type="scientific">Pseudomonas putida</name>
    <name type="common">Arthrobacter siderocapsulatus</name>
    <dbReference type="NCBI Taxonomy" id="303"/>
    <lineage>
        <taxon>Bacteria</taxon>
        <taxon>Pseudomonadati</taxon>
        <taxon>Pseudomonadota</taxon>
        <taxon>Gammaproteobacteria</taxon>
        <taxon>Pseudomonadales</taxon>
        <taxon>Pseudomonadaceae</taxon>
        <taxon>Pseudomonas</taxon>
    </lineage>
</organism>
<protein>
    <recommendedName>
        <fullName evidence="4">Restriction system protein Mrr-like N-terminal domain-containing protein</fullName>
    </recommendedName>
</protein>
<dbReference type="Proteomes" id="UP000237378">
    <property type="component" value="Unassembled WGS sequence"/>
</dbReference>
<name>A0A2S3WR49_PSEPU</name>
<reference evidence="2 3" key="1">
    <citation type="submission" date="2016-08" db="EMBL/GenBank/DDBJ databases">
        <authorList>
            <person name="Seilhamer J.J."/>
        </authorList>
    </citation>
    <scope>NUCLEOTIDE SEQUENCE [LARGE SCALE GENOMIC DNA]</scope>
    <source>
        <strain evidence="2 3">KH-18-2</strain>
    </source>
</reference>
<evidence type="ECO:0000256" key="1">
    <source>
        <dbReference type="SAM" id="MobiDB-lite"/>
    </source>
</evidence>
<feature type="compositionally biased region" description="Low complexity" evidence="1">
    <location>
        <begin position="44"/>
        <end position="54"/>
    </location>
</feature>
<evidence type="ECO:0000313" key="2">
    <source>
        <dbReference type="EMBL" id="POG03484.1"/>
    </source>
</evidence>
<comment type="caution">
    <text evidence="2">The sequence shown here is derived from an EMBL/GenBank/DDBJ whole genome shotgun (WGS) entry which is preliminary data.</text>
</comment>
<accession>A0A2S3WR49</accession>